<evidence type="ECO:0000313" key="3">
    <source>
        <dbReference type="Proteomes" id="UP000002668"/>
    </source>
</evidence>
<dbReference type="RefSeq" id="XP_003844751.1">
    <property type="nucleotide sequence ID" value="XM_003844703.1"/>
</dbReference>
<protein>
    <submittedName>
        <fullName evidence="2">Predicted protein</fullName>
    </submittedName>
</protein>
<keyword evidence="3" id="KW-1185">Reference proteome</keyword>
<dbReference type="InParanoid" id="E5ADI3"/>
<feature type="compositionally biased region" description="Polar residues" evidence="1">
    <location>
        <begin position="1"/>
        <end position="16"/>
    </location>
</feature>
<dbReference type="GeneID" id="13286196"/>
<evidence type="ECO:0000313" key="2">
    <source>
        <dbReference type="EMBL" id="CBY01272.1"/>
    </source>
</evidence>
<dbReference type="AlphaFoldDB" id="E5ADI3"/>
<feature type="region of interest" description="Disordered" evidence="1">
    <location>
        <begin position="1"/>
        <end position="32"/>
    </location>
</feature>
<reference evidence="3" key="1">
    <citation type="journal article" date="2011" name="Nat. Commun.">
        <title>Effector diversification within compartments of the Leptosphaeria maculans genome affected by Repeat-Induced Point mutations.</title>
        <authorList>
            <person name="Rouxel T."/>
            <person name="Grandaubert J."/>
            <person name="Hane J.K."/>
            <person name="Hoede C."/>
            <person name="van de Wouw A.P."/>
            <person name="Couloux A."/>
            <person name="Dominguez V."/>
            <person name="Anthouard V."/>
            <person name="Bally P."/>
            <person name="Bourras S."/>
            <person name="Cozijnsen A.J."/>
            <person name="Ciuffetti L.M."/>
            <person name="Degrave A."/>
            <person name="Dilmaghani A."/>
            <person name="Duret L."/>
            <person name="Fudal I."/>
            <person name="Goodwin S.B."/>
            <person name="Gout L."/>
            <person name="Glaser N."/>
            <person name="Linglin J."/>
            <person name="Kema G.H.J."/>
            <person name="Lapalu N."/>
            <person name="Lawrence C.B."/>
            <person name="May K."/>
            <person name="Meyer M."/>
            <person name="Ollivier B."/>
            <person name="Poulain J."/>
            <person name="Schoch C.L."/>
            <person name="Simon A."/>
            <person name="Spatafora J.W."/>
            <person name="Stachowiak A."/>
            <person name="Turgeon B.G."/>
            <person name="Tyler B.M."/>
            <person name="Vincent D."/>
            <person name="Weissenbach J."/>
            <person name="Amselem J."/>
            <person name="Quesneville H."/>
            <person name="Oliver R.P."/>
            <person name="Wincker P."/>
            <person name="Balesdent M.-H."/>
            <person name="Howlett B.J."/>
        </authorList>
    </citation>
    <scope>NUCLEOTIDE SEQUENCE [LARGE SCALE GENOMIC DNA]</scope>
    <source>
        <strain evidence="3">JN3 / isolate v23.1.3 / race Av1-4-5-6-7-8</strain>
    </source>
</reference>
<dbReference type="Proteomes" id="UP000002668">
    <property type="component" value="Genome"/>
</dbReference>
<proteinExistence type="predicted"/>
<dbReference type="HOGENOM" id="CLU_2850152_0_0_1"/>
<gene>
    <name evidence="2" type="ORF">LEMA_uP000590.1</name>
</gene>
<dbReference type="VEuPathDB" id="FungiDB:LEMA_uP000590.1"/>
<dbReference type="EMBL" id="FP929139">
    <property type="protein sequence ID" value="CBY01272.1"/>
    <property type="molecule type" value="Genomic_DNA"/>
</dbReference>
<evidence type="ECO:0000256" key="1">
    <source>
        <dbReference type="SAM" id="MobiDB-lite"/>
    </source>
</evidence>
<accession>E5ADI3</accession>
<sequence length="65" mass="7206">MPSVTRQPFGGNTPQQHALIGKPQNDIAAKRQDPKQTLCSTLKSLLNLVLQLSIGWERSILRPIT</sequence>
<name>E5ADI3_LEPMJ</name>
<organism evidence="2 3">
    <name type="scientific">Leptosphaeria maculans (strain JN3 / isolate v23.1.3 / race Av1-4-5-6-7-8)</name>
    <name type="common">Blackleg fungus</name>
    <name type="synonym">Phoma lingam</name>
    <dbReference type="NCBI Taxonomy" id="985895"/>
    <lineage>
        <taxon>Eukaryota</taxon>
        <taxon>Fungi</taxon>
        <taxon>Dikarya</taxon>
        <taxon>Ascomycota</taxon>
        <taxon>Pezizomycotina</taxon>
        <taxon>Dothideomycetes</taxon>
        <taxon>Pleosporomycetidae</taxon>
        <taxon>Pleosporales</taxon>
        <taxon>Pleosporineae</taxon>
        <taxon>Leptosphaeriaceae</taxon>
        <taxon>Plenodomus</taxon>
        <taxon>Plenodomus lingam/Leptosphaeria maculans species complex</taxon>
    </lineage>
</organism>